<evidence type="ECO:0000313" key="2">
    <source>
        <dbReference type="EnsemblPlants" id="Bo5g137260.1"/>
    </source>
</evidence>
<proteinExistence type="predicted"/>
<dbReference type="OrthoDB" id="1110071at2759"/>
<feature type="compositionally biased region" description="Basic and acidic residues" evidence="1">
    <location>
        <begin position="119"/>
        <end position="151"/>
    </location>
</feature>
<reference evidence="2" key="2">
    <citation type="submission" date="2015-03" db="UniProtKB">
        <authorList>
            <consortium name="EnsemblPlants"/>
        </authorList>
    </citation>
    <scope>IDENTIFICATION</scope>
</reference>
<dbReference type="HOGENOM" id="CLU_988150_0_0_1"/>
<evidence type="ECO:0000256" key="1">
    <source>
        <dbReference type="SAM" id="MobiDB-lite"/>
    </source>
</evidence>
<dbReference type="OMA" id="MHRKLML"/>
<protein>
    <submittedName>
        <fullName evidence="2">Uncharacterized protein</fullName>
    </submittedName>
</protein>
<feature type="region of interest" description="Disordered" evidence="1">
    <location>
        <begin position="1"/>
        <end position="190"/>
    </location>
</feature>
<dbReference type="Gramene" id="Bo5g137260.1">
    <property type="protein sequence ID" value="Bo5g137260.1"/>
    <property type="gene ID" value="Bo5g137260"/>
</dbReference>
<reference evidence="2 3" key="1">
    <citation type="journal article" date="2014" name="Genome Biol.">
        <title>Transcriptome and methylome profiling reveals relics of genome dominance in the mesopolyploid Brassica oleracea.</title>
        <authorList>
            <person name="Parkin I.A."/>
            <person name="Koh C."/>
            <person name="Tang H."/>
            <person name="Robinson S.J."/>
            <person name="Kagale S."/>
            <person name="Clarke W.E."/>
            <person name="Town C.D."/>
            <person name="Nixon J."/>
            <person name="Krishnakumar V."/>
            <person name="Bidwell S.L."/>
            <person name="Denoeud F."/>
            <person name="Belcram H."/>
            <person name="Links M.G."/>
            <person name="Just J."/>
            <person name="Clarke C."/>
            <person name="Bender T."/>
            <person name="Huebert T."/>
            <person name="Mason A.S."/>
            <person name="Pires J.C."/>
            <person name="Barker G."/>
            <person name="Moore J."/>
            <person name="Walley P.G."/>
            <person name="Manoli S."/>
            <person name="Batley J."/>
            <person name="Edwards D."/>
            <person name="Nelson M.N."/>
            <person name="Wang X."/>
            <person name="Paterson A.H."/>
            <person name="King G."/>
            <person name="Bancroft I."/>
            <person name="Chalhoub B."/>
            <person name="Sharpe A.G."/>
        </authorList>
    </citation>
    <scope>NUCLEOTIDE SEQUENCE</scope>
    <source>
        <strain evidence="2 3">cv. TO1000</strain>
    </source>
</reference>
<dbReference type="Proteomes" id="UP000032141">
    <property type="component" value="Chromosome C5"/>
</dbReference>
<feature type="compositionally biased region" description="Basic and acidic residues" evidence="1">
    <location>
        <begin position="163"/>
        <end position="174"/>
    </location>
</feature>
<feature type="region of interest" description="Disordered" evidence="1">
    <location>
        <begin position="255"/>
        <end position="282"/>
    </location>
</feature>
<feature type="compositionally biased region" description="Basic and acidic residues" evidence="1">
    <location>
        <begin position="20"/>
        <end position="30"/>
    </location>
</feature>
<dbReference type="RefSeq" id="XP_013585495.1">
    <property type="nucleotide sequence ID" value="XM_013730041.1"/>
</dbReference>
<keyword evidence="3" id="KW-1185">Reference proteome</keyword>
<feature type="compositionally biased region" description="Polar residues" evidence="1">
    <location>
        <begin position="153"/>
        <end position="162"/>
    </location>
</feature>
<organism evidence="2 3">
    <name type="scientific">Brassica oleracea var. oleracea</name>
    <dbReference type="NCBI Taxonomy" id="109376"/>
    <lineage>
        <taxon>Eukaryota</taxon>
        <taxon>Viridiplantae</taxon>
        <taxon>Streptophyta</taxon>
        <taxon>Embryophyta</taxon>
        <taxon>Tracheophyta</taxon>
        <taxon>Spermatophyta</taxon>
        <taxon>Magnoliopsida</taxon>
        <taxon>eudicotyledons</taxon>
        <taxon>Gunneridae</taxon>
        <taxon>Pentapetalae</taxon>
        <taxon>rosids</taxon>
        <taxon>malvids</taxon>
        <taxon>Brassicales</taxon>
        <taxon>Brassicaceae</taxon>
        <taxon>Brassiceae</taxon>
        <taxon>Brassica</taxon>
    </lineage>
</organism>
<accession>A0A0D3CLE0</accession>
<dbReference type="EnsemblPlants" id="Bo5g137260.1">
    <property type="protein sequence ID" value="Bo5g137260.1"/>
    <property type="gene ID" value="Bo5g137260"/>
</dbReference>
<feature type="compositionally biased region" description="Basic and acidic residues" evidence="1">
    <location>
        <begin position="76"/>
        <end position="96"/>
    </location>
</feature>
<dbReference type="AlphaFoldDB" id="A0A0D3CLE0"/>
<feature type="compositionally biased region" description="Basic residues" evidence="1">
    <location>
        <begin position="1"/>
        <end position="19"/>
    </location>
</feature>
<sequence>MKKMTKKLSSKYVKLHKSRLRQEGSMKPEDGGELFQENHSPENEENNETKETPKVKKIMESMHRKLMLREKTKKNIHVDDQEQSQRSERSVSKDDQLEGSVRNMNRGDKDQLEGSVRNGHMDHLEDLIRGRDRMDNAEGSIKKGARDRVDQLEGSSRNGQKSQCEDVTPKRSGEVDQSEESTKNPSDFTSKKDYLDWIEHVEGSSNHCFDRSENHEKPYRKNDMDHDQISVVISEGSIEGNNDEILLLKSSKYRKMKSEDSKGYKKGKGSKVKDSLRSQMVD</sequence>
<evidence type="ECO:0000313" key="3">
    <source>
        <dbReference type="Proteomes" id="UP000032141"/>
    </source>
</evidence>
<feature type="compositionally biased region" description="Basic and acidic residues" evidence="1">
    <location>
        <begin position="39"/>
        <end position="70"/>
    </location>
</feature>
<dbReference type="KEGG" id="boe:106294481"/>
<name>A0A0D3CLE0_BRAOL</name>
<dbReference type="GeneID" id="106294481"/>